<reference evidence="3" key="2">
    <citation type="submission" date="2012-08" db="EMBL/GenBank/DDBJ databases">
        <title>The Genome Sequence of Wuchereria bancrofti.</title>
        <authorList>
            <person name="Nutman T.B."/>
            <person name="Fink D.L."/>
            <person name="Russ C."/>
            <person name="Young S."/>
            <person name="Zeng Q."/>
            <person name="Koehrsen M."/>
            <person name="Alvarado L."/>
            <person name="Berlin A."/>
            <person name="Chapman S.B."/>
            <person name="Chen Z."/>
            <person name="Freedman E."/>
            <person name="Gellesch M."/>
            <person name="Goldberg J."/>
            <person name="Griggs A."/>
            <person name="Gujja S."/>
            <person name="Heilman E.R."/>
            <person name="Heiman D."/>
            <person name="Hepburn T."/>
            <person name="Howarth C."/>
            <person name="Jen D."/>
            <person name="Larson L."/>
            <person name="Lewis B."/>
            <person name="Mehta T."/>
            <person name="Park D."/>
            <person name="Pearson M."/>
            <person name="Roberts A."/>
            <person name="Saif S."/>
            <person name="Shea T."/>
            <person name="Shenoy N."/>
            <person name="Sisk P."/>
            <person name="Stolte C."/>
            <person name="Sykes S."/>
            <person name="Walk T."/>
            <person name="White J."/>
            <person name="Yandava C."/>
            <person name="Haas B."/>
            <person name="Henn M.R."/>
            <person name="Nusbaum C."/>
            <person name="Birren B."/>
        </authorList>
    </citation>
    <scope>NUCLEOTIDE SEQUENCE [LARGE SCALE GENOMIC DNA]</scope>
    <source>
        <strain evidence="3">NA</strain>
    </source>
</reference>
<dbReference type="Proteomes" id="UP000270924">
    <property type="component" value="Unassembled WGS sequence"/>
</dbReference>
<dbReference type="InParanoid" id="J9BJI0"/>
<dbReference type="EMBL" id="ADBV01000358">
    <property type="protein sequence ID" value="EJW87540.1"/>
    <property type="molecule type" value="Genomic_DNA"/>
</dbReference>
<evidence type="ECO:0000313" key="4">
    <source>
        <dbReference type="Proteomes" id="UP000270924"/>
    </source>
</evidence>
<reference evidence="1" key="1">
    <citation type="submission" date="2012-08" db="EMBL/GenBank/DDBJ databases">
        <title>The Genome Sequence of Wuchereria bancrofti.</title>
        <authorList>
            <consortium name="The Broad Institute Genome Sequencing Platform"/>
            <consortium name="Broad Institute Genome Sequencing Center for Infectious Disease"/>
            <person name="Nutman T.B."/>
            <person name="Fink D.L."/>
            <person name="Russ C."/>
            <person name="Young S."/>
            <person name="Zeng Q."/>
            <person name="Koehrsen M."/>
            <person name="Alvarado L."/>
            <person name="Berlin A."/>
            <person name="Borenstein D."/>
            <person name="Chapman S.B."/>
            <person name="Chen Z."/>
            <person name="Engels R."/>
            <person name="Freedman E."/>
            <person name="Gellesch M."/>
            <person name="Goldberg J."/>
            <person name="Griggs A."/>
            <person name="Gujja S."/>
            <person name="Heilman E.R."/>
            <person name="Heiman D."/>
            <person name="Hepburn T."/>
            <person name="Howarth C."/>
            <person name="Jen D."/>
            <person name="Larson L."/>
            <person name="Lewis B."/>
            <person name="Mehta T."/>
            <person name="Park D."/>
            <person name="Pearson M."/>
            <person name="Richards J."/>
            <person name="Roberts A."/>
            <person name="Saif S."/>
            <person name="Shea T."/>
            <person name="Shenoy N."/>
            <person name="Sisk P."/>
            <person name="Stolte C."/>
            <person name="Sykes S."/>
            <person name="Walk T."/>
            <person name="White J."/>
            <person name="Yandava C."/>
            <person name="Haas B."/>
            <person name="Henn M.R."/>
            <person name="Nusbaum C."/>
            <person name="Birren B."/>
        </authorList>
    </citation>
    <scope>NUCLEOTIDE SEQUENCE</scope>
</reference>
<dbReference type="Proteomes" id="UP000004810">
    <property type="component" value="Unassembled WGS sequence"/>
</dbReference>
<dbReference type="AlphaFoldDB" id="J9BJI0"/>
<keyword evidence="4" id="KW-1185">Reference proteome</keyword>
<sequence length="69" mass="8096">MGTPSAYQEYLKMGASLREQHSVENSVLLTQMKRIIHEINANDRFNNERNWVIARASDDYLVMRIQTKI</sequence>
<reference evidence="2 4" key="3">
    <citation type="submission" date="2018-11" db="EMBL/GenBank/DDBJ databases">
        <authorList>
            <consortium name="Pathogen Informatics"/>
        </authorList>
    </citation>
    <scope>NUCLEOTIDE SEQUENCE [LARGE SCALE GENOMIC DNA]</scope>
</reference>
<evidence type="ECO:0000313" key="2">
    <source>
        <dbReference type="EMBL" id="VDM11248.1"/>
    </source>
</evidence>
<name>J9BJI0_WUCBA</name>
<protein>
    <submittedName>
        <fullName evidence="1">Uncharacterized protein</fullName>
    </submittedName>
</protein>
<dbReference type="EMBL" id="UYWW01001990">
    <property type="protein sequence ID" value="VDM11248.1"/>
    <property type="molecule type" value="Genomic_DNA"/>
</dbReference>
<evidence type="ECO:0000313" key="1">
    <source>
        <dbReference type="EMBL" id="EJW87540.1"/>
    </source>
</evidence>
<accession>J9BJI0</accession>
<gene>
    <name evidence="2" type="ORF">WBA_LOCUS4634</name>
    <name evidence="1" type="ORF">WUBG_01548</name>
</gene>
<organism evidence="1 3">
    <name type="scientific">Wuchereria bancrofti</name>
    <dbReference type="NCBI Taxonomy" id="6293"/>
    <lineage>
        <taxon>Eukaryota</taxon>
        <taxon>Metazoa</taxon>
        <taxon>Ecdysozoa</taxon>
        <taxon>Nematoda</taxon>
        <taxon>Chromadorea</taxon>
        <taxon>Rhabditida</taxon>
        <taxon>Spirurina</taxon>
        <taxon>Spiruromorpha</taxon>
        <taxon>Filarioidea</taxon>
        <taxon>Onchocercidae</taxon>
        <taxon>Wuchereria</taxon>
    </lineage>
</organism>
<proteinExistence type="predicted"/>
<evidence type="ECO:0000313" key="3">
    <source>
        <dbReference type="Proteomes" id="UP000004810"/>
    </source>
</evidence>